<evidence type="ECO:0000256" key="1">
    <source>
        <dbReference type="SAM" id="Phobius"/>
    </source>
</evidence>
<feature type="non-terminal residue" evidence="2">
    <location>
        <position position="39"/>
    </location>
</feature>
<dbReference type="AlphaFoldDB" id="A0A3B1CZY7"/>
<gene>
    <name evidence="2" type="ORF">MNBD_NITROSPINAE05-21</name>
</gene>
<name>A0A3B1CZY7_9ZZZZ</name>
<keyword evidence="1" id="KW-1133">Transmembrane helix</keyword>
<dbReference type="EMBL" id="UOGG01000053">
    <property type="protein sequence ID" value="VAX28250.1"/>
    <property type="molecule type" value="Genomic_DNA"/>
</dbReference>
<organism evidence="2">
    <name type="scientific">hydrothermal vent metagenome</name>
    <dbReference type="NCBI Taxonomy" id="652676"/>
    <lineage>
        <taxon>unclassified sequences</taxon>
        <taxon>metagenomes</taxon>
        <taxon>ecological metagenomes</taxon>
    </lineage>
</organism>
<accession>A0A3B1CZY7</accession>
<protein>
    <submittedName>
        <fullName evidence="2">Uncharacterized protein</fullName>
    </submittedName>
</protein>
<keyword evidence="1" id="KW-0472">Membrane</keyword>
<sequence length="39" mass="4537">MNSLLKNKTFQILFLLYSSVLIFLGRQLNVGLPNFDDTY</sequence>
<proteinExistence type="predicted"/>
<feature type="transmembrane region" description="Helical" evidence="1">
    <location>
        <begin position="12"/>
        <end position="29"/>
    </location>
</feature>
<evidence type="ECO:0000313" key="2">
    <source>
        <dbReference type="EMBL" id="VAX28250.1"/>
    </source>
</evidence>
<reference evidence="2" key="1">
    <citation type="submission" date="2018-06" db="EMBL/GenBank/DDBJ databases">
        <authorList>
            <person name="Zhirakovskaya E."/>
        </authorList>
    </citation>
    <scope>NUCLEOTIDE SEQUENCE</scope>
</reference>
<keyword evidence="1" id="KW-0812">Transmembrane</keyword>